<feature type="domain" description="Glycosyltransferase 2-like" evidence="4">
    <location>
        <begin position="10"/>
        <end position="195"/>
    </location>
</feature>
<dbReference type="InterPro" id="IPR001173">
    <property type="entry name" value="Glyco_trans_2-like"/>
</dbReference>
<protein>
    <submittedName>
        <fullName evidence="5">GT2 family glycosyltransferase</fullName>
    </submittedName>
</protein>
<dbReference type="PANTHER" id="PTHR43179">
    <property type="entry name" value="RHAMNOSYLTRANSFERASE WBBL"/>
    <property type="match status" value="1"/>
</dbReference>
<evidence type="ECO:0000256" key="3">
    <source>
        <dbReference type="ARBA" id="ARBA00022679"/>
    </source>
</evidence>
<dbReference type="SUPFAM" id="SSF53448">
    <property type="entry name" value="Nucleotide-diphospho-sugar transferases"/>
    <property type="match status" value="1"/>
</dbReference>
<evidence type="ECO:0000256" key="2">
    <source>
        <dbReference type="ARBA" id="ARBA00022676"/>
    </source>
</evidence>
<evidence type="ECO:0000313" key="5">
    <source>
        <dbReference type="EMBL" id="VVD27222.1"/>
    </source>
</evidence>
<dbReference type="SUPFAM" id="SSF53756">
    <property type="entry name" value="UDP-Glycosyltransferase/glycogen phosphorylase"/>
    <property type="match status" value="1"/>
</dbReference>
<dbReference type="Pfam" id="PF00535">
    <property type="entry name" value="Glycos_transf_2"/>
    <property type="match status" value="1"/>
</dbReference>
<dbReference type="KEGG" id="pdio:PDMSB3_0760"/>
<comment type="similarity">
    <text evidence="1">Belongs to the glycosyltransferase 2 family.</text>
</comment>
<name>A0A5Q4Z1P0_9BURK</name>
<evidence type="ECO:0000313" key="6">
    <source>
        <dbReference type="Proteomes" id="UP000325811"/>
    </source>
</evidence>
<keyword evidence="6" id="KW-1185">Reference proteome</keyword>
<reference evidence="5 6" key="1">
    <citation type="submission" date="2019-08" db="EMBL/GenBank/DDBJ databases">
        <authorList>
            <person name="Herpell B J."/>
        </authorList>
    </citation>
    <scope>NUCLEOTIDE SEQUENCE [LARGE SCALE GENOMIC DNA]</scope>
    <source>
        <strain evidence="6">Msb3</strain>
    </source>
</reference>
<keyword evidence="2" id="KW-0328">Glycosyltransferase</keyword>
<dbReference type="Proteomes" id="UP000325811">
    <property type="component" value="Chromosome I"/>
</dbReference>
<dbReference type="Gene3D" id="3.40.50.2000">
    <property type="entry name" value="Glycogen Phosphorylase B"/>
    <property type="match status" value="2"/>
</dbReference>
<dbReference type="GO" id="GO:0016757">
    <property type="term" value="F:glycosyltransferase activity"/>
    <property type="evidence" value="ECO:0007669"/>
    <property type="project" value="UniProtKB-KW"/>
</dbReference>
<evidence type="ECO:0000259" key="4">
    <source>
        <dbReference type="Pfam" id="PF00535"/>
    </source>
</evidence>
<dbReference type="PANTHER" id="PTHR43179:SF12">
    <property type="entry name" value="GALACTOFURANOSYLTRANSFERASE GLFT2"/>
    <property type="match status" value="1"/>
</dbReference>
<proteinExistence type="inferred from homology"/>
<evidence type="ECO:0000256" key="1">
    <source>
        <dbReference type="ARBA" id="ARBA00006739"/>
    </source>
</evidence>
<dbReference type="AlphaFoldDB" id="A0A5Q4Z1P0"/>
<keyword evidence="3 5" id="KW-0808">Transferase</keyword>
<dbReference type="RefSeq" id="WP_165184721.1">
    <property type="nucleotide sequence ID" value="NZ_LR699553.1"/>
</dbReference>
<dbReference type="EMBL" id="LR699553">
    <property type="protein sequence ID" value="VVD27222.1"/>
    <property type="molecule type" value="Genomic_DNA"/>
</dbReference>
<gene>
    <name evidence="5" type="ORF">PDMSB3_0760</name>
</gene>
<sequence length="817" mass="91651">MNSKKARVGIVVVTFNSSEVFALAIESLIKTRSDTEFVVAAIDNASRPAERAAVQATFDNAVAQHGLQGQFFQQDKNLGFSGGNNIGIEYCLSDPAITHICLLNSDVIVTDHWLDYLVAADKDAIGPLTNASNNEQGIPIPYQLGDRNRLAEGSAVLDMPALTEFAIRRREGWLGLTVDSDFLSYYCVLFSRKLIERVGTLDERFFPGAYEDDDHCVRILESGFTMHVARDVYIHHWGSASFGKLDVVEAQGFAAQNRKRFEEKHGRAWQDRTRLSVTAWMQDSLFAIASPKRFPIHLETHRLYATQMRMLVEGLEAHSAYLGGELARKQAEQFSDLRSLVMGRYVDEPASGHSLLPAISSIAADIEQYLSVDGEGVAPAITQRMAVRFESLARELDALVARTSEMAHALAGLQAARAQDKPPGLMQRVINRLARAAQFPTSKVSRLVRGYELLQLVIAGNGILFFAPYPTRERERDGYFQRVKAIDSLFPSKHRVYCDVRGHVEARPFIERAAHNAWILNISLMSANQRRVVALLARRFKRAYFHSVLRMPNPVAEAVLRVPGLKWVLDVHGVVPEEFRMHNDFFSARIHDDCERLAAEKASRVIVVSQAMGDYLAHKYRELLRAKVIVLPIFALEEGSEAVRPYKDGRPTVIYAGGTQKWQNVPAMLNVVARALERADWWMYTPDIDVMRNAASSEVQAHPNFHVASATRAELNEVYQHCHFGFILRDDMVVNHVSCPTKLIEYLAFGIVPIVDTPNIGDFNTYGMRFVNVEDFARGLIPDAATRMEMAAHNKLICERLVEQKATGEQELIEALT</sequence>
<dbReference type="Gene3D" id="3.90.550.10">
    <property type="entry name" value="Spore Coat Polysaccharide Biosynthesis Protein SpsA, Chain A"/>
    <property type="match status" value="1"/>
</dbReference>
<dbReference type="InterPro" id="IPR029044">
    <property type="entry name" value="Nucleotide-diphossugar_trans"/>
</dbReference>
<organism evidence="5 6">
    <name type="scientific">Paraburkholderia dioscoreae</name>
    <dbReference type="NCBI Taxonomy" id="2604047"/>
    <lineage>
        <taxon>Bacteria</taxon>
        <taxon>Pseudomonadati</taxon>
        <taxon>Pseudomonadota</taxon>
        <taxon>Betaproteobacteria</taxon>
        <taxon>Burkholderiales</taxon>
        <taxon>Burkholderiaceae</taxon>
        <taxon>Paraburkholderia</taxon>
    </lineage>
</organism>
<accession>A0A5Q4Z1P0</accession>